<keyword evidence="2" id="KW-1185">Reference proteome</keyword>
<accession>A0A8X6QMK3</accession>
<dbReference type="AlphaFoldDB" id="A0A8X6QMK3"/>
<comment type="caution">
    <text evidence="1">The sequence shown here is derived from an EMBL/GenBank/DDBJ whole genome shotgun (WGS) entry which is preliminary data.</text>
</comment>
<organism evidence="1 2">
    <name type="scientific">Nephila pilipes</name>
    <name type="common">Giant wood spider</name>
    <name type="synonym">Nephila maculata</name>
    <dbReference type="NCBI Taxonomy" id="299642"/>
    <lineage>
        <taxon>Eukaryota</taxon>
        <taxon>Metazoa</taxon>
        <taxon>Ecdysozoa</taxon>
        <taxon>Arthropoda</taxon>
        <taxon>Chelicerata</taxon>
        <taxon>Arachnida</taxon>
        <taxon>Araneae</taxon>
        <taxon>Araneomorphae</taxon>
        <taxon>Entelegynae</taxon>
        <taxon>Araneoidea</taxon>
        <taxon>Nephilidae</taxon>
        <taxon>Nephila</taxon>
    </lineage>
</organism>
<protein>
    <submittedName>
        <fullName evidence="1">Uncharacterized protein</fullName>
    </submittedName>
</protein>
<reference evidence="1" key="1">
    <citation type="submission" date="2020-08" db="EMBL/GenBank/DDBJ databases">
        <title>Multicomponent nature underlies the extraordinary mechanical properties of spider dragline silk.</title>
        <authorList>
            <person name="Kono N."/>
            <person name="Nakamura H."/>
            <person name="Mori M."/>
            <person name="Yoshida Y."/>
            <person name="Ohtoshi R."/>
            <person name="Malay A.D."/>
            <person name="Moran D.A.P."/>
            <person name="Tomita M."/>
            <person name="Numata K."/>
            <person name="Arakawa K."/>
        </authorList>
    </citation>
    <scope>NUCLEOTIDE SEQUENCE</scope>
</reference>
<evidence type="ECO:0000313" key="1">
    <source>
        <dbReference type="EMBL" id="GFU34209.1"/>
    </source>
</evidence>
<gene>
    <name evidence="1" type="ORF">NPIL_355481</name>
</gene>
<dbReference type="EMBL" id="BMAW01083468">
    <property type="protein sequence ID" value="GFU34209.1"/>
    <property type="molecule type" value="Genomic_DNA"/>
</dbReference>
<evidence type="ECO:0000313" key="2">
    <source>
        <dbReference type="Proteomes" id="UP000887013"/>
    </source>
</evidence>
<sequence>MVDIRNSSMDTSLPITESGVVINDFDSPYGSVKRLKYCNLAETGKRCYISCINRRSFKSSRKDYFGLTFIDNDGNRTGKCWEFLYHSAPLLYSHPRVRMAAEPKHRCSTVGLVHLLAG</sequence>
<proteinExistence type="predicted"/>
<dbReference type="Proteomes" id="UP000887013">
    <property type="component" value="Unassembled WGS sequence"/>
</dbReference>
<name>A0A8X6QMK3_NEPPI</name>